<dbReference type="CDD" id="cd20071">
    <property type="entry name" value="SET_SMYD"/>
    <property type="match status" value="1"/>
</dbReference>
<dbReference type="InterPro" id="IPR053185">
    <property type="entry name" value="SET_domain_protein"/>
</dbReference>
<reference evidence="2 3" key="1">
    <citation type="submission" date="2024-06" db="EMBL/GenBank/DDBJ databases">
        <title>Complete genome of Phlyctema vagabunda strain 19-DSS-EL-015.</title>
        <authorList>
            <person name="Fiorenzani C."/>
        </authorList>
    </citation>
    <scope>NUCLEOTIDE SEQUENCE [LARGE SCALE GENOMIC DNA]</scope>
    <source>
        <strain evidence="2 3">19-DSS-EL-015</strain>
    </source>
</reference>
<dbReference type="InterPro" id="IPR011990">
    <property type="entry name" value="TPR-like_helical_dom_sf"/>
</dbReference>
<dbReference type="PANTHER" id="PTHR47332">
    <property type="entry name" value="SET DOMAIN-CONTAINING PROTEIN 5"/>
    <property type="match status" value="1"/>
</dbReference>
<evidence type="ECO:0000313" key="3">
    <source>
        <dbReference type="Proteomes" id="UP001629113"/>
    </source>
</evidence>
<sequence>MIQTLNLMENKLKGAGGTTNALSKIALSCDVAFCQPTTIILAEHPSLCSVMWEVRVAGVKGLGVFANSFIPRGTRIFSERPLLAILKDQDTSTLYRATRRLSSQDRETLLDLSSHATKEKSLMRWNLAFWYIIKQTFSDLKIRIGGNGSFVAPRLNSVKEHVSVLNIFRSNAFNLGVNAKFQQAVFPGISRINHSCIPNAQGNFHDVLGKFNVHAIRDIEVGEELTLSYLREHGALQASRQSSLFNGYTFNCDCPACDLTSIAGQKGEQSRSKMHDTLREFAEYAGAQNHEEELRVIQLFIDLLEGEGIAGREVATMHLEAARLSQLLGHSDNALGFAEKGLEIEKDCLGTDHPLYQESLKLVQDMQATTAIASAETLHT</sequence>
<protein>
    <submittedName>
        <fullName evidence="2">TPR domain-containing protein</fullName>
    </submittedName>
</protein>
<comment type="caution">
    <text evidence="2">The sequence shown here is derived from an EMBL/GenBank/DDBJ whole genome shotgun (WGS) entry which is preliminary data.</text>
</comment>
<dbReference type="Proteomes" id="UP001629113">
    <property type="component" value="Unassembled WGS sequence"/>
</dbReference>
<dbReference type="SMART" id="SM00317">
    <property type="entry name" value="SET"/>
    <property type="match status" value="1"/>
</dbReference>
<accession>A0ABR4P7X0</accession>
<keyword evidence="3" id="KW-1185">Reference proteome</keyword>
<evidence type="ECO:0000313" key="2">
    <source>
        <dbReference type="EMBL" id="KAL3419272.1"/>
    </source>
</evidence>
<dbReference type="EMBL" id="JBFCZG010000008">
    <property type="protein sequence ID" value="KAL3419272.1"/>
    <property type="molecule type" value="Genomic_DNA"/>
</dbReference>
<feature type="domain" description="SET" evidence="1">
    <location>
        <begin position="45"/>
        <end position="230"/>
    </location>
</feature>
<dbReference type="SUPFAM" id="SSF82199">
    <property type="entry name" value="SET domain"/>
    <property type="match status" value="1"/>
</dbReference>
<name>A0ABR4P7X0_9HELO</name>
<dbReference type="InterPro" id="IPR001214">
    <property type="entry name" value="SET_dom"/>
</dbReference>
<organism evidence="2 3">
    <name type="scientific">Phlyctema vagabunda</name>
    <dbReference type="NCBI Taxonomy" id="108571"/>
    <lineage>
        <taxon>Eukaryota</taxon>
        <taxon>Fungi</taxon>
        <taxon>Dikarya</taxon>
        <taxon>Ascomycota</taxon>
        <taxon>Pezizomycotina</taxon>
        <taxon>Leotiomycetes</taxon>
        <taxon>Helotiales</taxon>
        <taxon>Dermateaceae</taxon>
        <taxon>Phlyctema</taxon>
    </lineage>
</organism>
<dbReference type="PANTHER" id="PTHR47332:SF4">
    <property type="entry name" value="SET DOMAIN-CONTAINING PROTEIN 5"/>
    <property type="match status" value="1"/>
</dbReference>
<gene>
    <name evidence="2" type="ORF">PVAG01_09494</name>
</gene>
<evidence type="ECO:0000259" key="1">
    <source>
        <dbReference type="PROSITE" id="PS50280"/>
    </source>
</evidence>
<dbReference type="PROSITE" id="PS50280">
    <property type="entry name" value="SET"/>
    <property type="match status" value="1"/>
</dbReference>
<dbReference type="Gene3D" id="2.170.270.10">
    <property type="entry name" value="SET domain"/>
    <property type="match status" value="1"/>
</dbReference>
<dbReference type="Gene3D" id="1.25.40.10">
    <property type="entry name" value="Tetratricopeptide repeat domain"/>
    <property type="match status" value="1"/>
</dbReference>
<dbReference type="Pfam" id="PF00856">
    <property type="entry name" value="SET"/>
    <property type="match status" value="1"/>
</dbReference>
<dbReference type="InterPro" id="IPR046341">
    <property type="entry name" value="SET_dom_sf"/>
</dbReference>
<proteinExistence type="predicted"/>